<dbReference type="HOGENOM" id="CLU_033265_0_0_1"/>
<evidence type="ECO:0000256" key="1">
    <source>
        <dbReference type="ARBA" id="ARBA00023242"/>
    </source>
</evidence>
<dbReference type="Pfam" id="PF02182">
    <property type="entry name" value="SAD_SRA"/>
    <property type="match status" value="1"/>
</dbReference>
<keyword evidence="6" id="KW-1185">Reference proteome</keyword>
<evidence type="ECO:0000259" key="4">
    <source>
        <dbReference type="PROSITE" id="PS51015"/>
    </source>
</evidence>
<evidence type="ECO:0000313" key="6">
    <source>
        <dbReference type="Proteomes" id="UP000054279"/>
    </source>
</evidence>
<feature type="region of interest" description="Disordered" evidence="3">
    <location>
        <begin position="305"/>
        <end position="331"/>
    </location>
</feature>
<dbReference type="OrthoDB" id="2270193at2759"/>
<dbReference type="PANTHER" id="PTHR14140:SF27">
    <property type="entry name" value="OS04G0289800 PROTEIN"/>
    <property type="match status" value="1"/>
</dbReference>
<dbReference type="SMART" id="SM00466">
    <property type="entry name" value="SRA"/>
    <property type="match status" value="1"/>
</dbReference>
<name>A0A0C9UUD2_SPHS4</name>
<evidence type="ECO:0000313" key="5">
    <source>
        <dbReference type="EMBL" id="KIJ38464.1"/>
    </source>
</evidence>
<dbReference type="InterPro" id="IPR036987">
    <property type="entry name" value="SRA-YDG_sf"/>
</dbReference>
<accession>A0A0C9UUD2</accession>
<comment type="subcellular location">
    <subcellularLocation>
        <location evidence="2">Nucleus</location>
    </subcellularLocation>
</comment>
<keyword evidence="1 2" id="KW-0539">Nucleus</keyword>
<dbReference type="GO" id="GO:0005634">
    <property type="term" value="C:nucleus"/>
    <property type="evidence" value="ECO:0007669"/>
    <property type="project" value="UniProtKB-SubCell"/>
</dbReference>
<evidence type="ECO:0000256" key="3">
    <source>
        <dbReference type="SAM" id="MobiDB-lite"/>
    </source>
</evidence>
<dbReference type="GO" id="GO:0044027">
    <property type="term" value="P:negative regulation of gene expression via chromosomal CpG island methylation"/>
    <property type="evidence" value="ECO:0007669"/>
    <property type="project" value="TreeGrafter"/>
</dbReference>
<feature type="region of interest" description="Disordered" evidence="3">
    <location>
        <begin position="20"/>
        <end position="96"/>
    </location>
</feature>
<dbReference type="GO" id="GO:0016567">
    <property type="term" value="P:protein ubiquitination"/>
    <property type="evidence" value="ECO:0007669"/>
    <property type="project" value="TreeGrafter"/>
</dbReference>
<organism evidence="5 6">
    <name type="scientific">Sphaerobolus stellatus (strain SS14)</name>
    <dbReference type="NCBI Taxonomy" id="990650"/>
    <lineage>
        <taxon>Eukaryota</taxon>
        <taxon>Fungi</taxon>
        <taxon>Dikarya</taxon>
        <taxon>Basidiomycota</taxon>
        <taxon>Agaricomycotina</taxon>
        <taxon>Agaricomycetes</taxon>
        <taxon>Phallomycetidae</taxon>
        <taxon>Geastrales</taxon>
        <taxon>Sphaerobolaceae</taxon>
        <taxon>Sphaerobolus</taxon>
    </lineage>
</organism>
<protein>
    <recommendedName>
        <fullName evidence="4">YDG domain-containing protein</fullName>
    </recommendedName>
</protein>
<dbReference type="AlphaFoldDB" id="A0A0C9UUD2"/>
<dbReference type="EMBL" id="KN837160">
    <property type="protein sequence ID" value="KIJ38464.1"/>
    <property type="molecule type" value="Genomic_DNA"/>
</dbReference>
<proteinExistence type="predicted"/>
<sequence length="331" mass="36384">MPIDFAALRKKQMAENAARLKKLDLDHPIVPPRPKPTPKVASKPSRKRKDSNTSGELEARPAKMAKNASTVTEIDASVASEEGPRRSRRTSGRASLNYNESNLTRMSPRLTKTMRPQLASKKLSGQGGSGLMLNKRVHDPKTFGAIPGIEVGTWWGSRQECSIDAVHAPWVAGISGSRTKGANSVVLSGGGEYHDDLDMGHTFTYTGAGGRDLKGTANKPKNLRTAAQSSDQSFENACNAALLKSVKTQLPVRVVRGYKLESRYAPETGYRYDGLYLVKEAWMATGMNPHGYKVCKFSFQRIDGQPDLPEREDYESEEERSVTPEIEETSD</sequence>
<dbReference type="Gene3D" id="2.30.280.10">
    <property type="entry name" value="SRA-YDG"/>
    <property type="match status" value="1"/>
</dbReference>
<dbReference type="SUPFAM" id="SSF88697">
    <property type="entry name" value="PUA domain-like"/>
    <property type="match status" value="1"/>
</dbReference>
<gene>
    <name evidence="5" type="ORF">M422DRAFT_33251</name>
</gene>
<dbReference type="InterPro" id="IPR015947">
    <property type="entry name" value="PUA-like_sf"/>
</dbReference>
<feature type="domain" description="YDG" evidence="4">
    <location>
        <begin position="144"/>
        <end position="301"/>
    </location>
</feature>
<dbReference type="Proteomes" id="UP000054279">
    <property type="component" value="Unassembled WGS sequence"/>
</dbReference>
<dbReference type="InterPro" id="IPR003105">
    <property type="entry name" value="SRA_YDG"/>
</dbReference>
<dbReference type="InterPro" id="IPR045134">
    <property type="entry name" value="UHRF1/2-like"/>
</dbReference>
<dbReference type="PANTHER" id="PTHR14140">
    <property type="entry name" value="E3 UBIQUITIN-PROTEIN LIGASE UHRF-RELATED"/>
    <property type="match status" value="1"/>
</dbReference>
<evidence type="ECO:0000256" key="2">
    <source>
        <dbReference type="PROSITE-ProRule" id="PRU00358"/>
    </source>
</evidence>
<dbReference type="PROSITE" id="PS51015">
    <property type="entry name" value="YDG"/>
    <property type="match status" value="1"/>
</dbReference>
<dbReference type="GO" id="GO:0061630">
    <property type="term" value="F:ubiquitin protein ligase activity"/>
    <property type="evidence" value="ECO:0007669"/>
    <property type="project" value="TreeGrafter"/>
</dbReference>
<reference evidence="5 6" key="1">
    <citation type="submission" date="2014-06" db="EMBL/GenBank/DDBJ databases">
        <title>Evolutionary Origins and Diversification of the Mycorrhizal Mutualists.</title>
        <authorList>
            <consortium name="DOE Joint Genome Institute"/>
            <consortium name="Mycorrhizal Genomics Consortium"/>
            <person name="Kohler A."/>
            <person name="Kuo A."/>
            <person name="Nagy L.G."/>
            <person name="Floudas D."/>
            <person name="Copeland A."/>
            <person name="Barry K.W."/>
            <person name="Cichocki N."/>
            <person name="Veneault-Fourrey C."/>
            <person name="LaButti K."/>
            <person name="Lindquist E.A."/>
            <person name="Lipzen A."/>
            <person name="Lundell T."/>
            <person name="Morin E."/>
            <person name="Murat C."/>
            <person name="Riley R."/>
            <person name="Ohm R."/>
            <person name="Sun H."/>
            <person name="Tunlid A."/>
            <person name="Henrissat B."/>
            <person name="Grigoriev I.V."/>
            <person name="Hibbett D.S."/>
            <person name="Martin F."/>
        </authorList>
    </citation>
    <scope>NUCLEOTIDE SEQUENCE [LARGE SCALE GENOMIC DNA]</scope>
    <source>
        <strain evidence="5 6">SS14</strain>
    </source>
</reference>